<dbReference type="EMBL" id="JBHTHU010000001">
    <property type="protein sequence ID" value="MFD0748820.1"/>
    <property type="molecule type" value="Genomic_DNA"/>
</dbReference>
<reference evidence="2" key="1">
    <citation type="journal article" date="2019" name="Int. J. Syst. Evol. Microbiol.">
        <title>The Global Catalogue of Microorganisms (GCM) 10K type strain sequencing project: providing services to taxonomists for standard genome sequencing and annotation.</title>
        <authorList>
            <consortium name="The Broad Institute Genomics Platform"/>
            <consortium name="The Broad Institute Genome Sequencing Center for Infectious Disease"/>
            <person name="Wu L."/>
            <person name="Ma J."/>
        </authorList>
    </citation>
    <scope>NUCLEOTIDE SEQUENCE [LARGE SCALE GENOMIC DNA]</scope>
    <source>
        <strain evidence="2">CCUG 63418</strain>
    </source>
</reference>
<comment type="caution">
    <text evidence="1">The sequence shown here is derived from an EMBL/GenBank/DDBJ whole genome shotgun (WGS) entry which is preliminary data.</text>
</comment>
<accession>A0ABW2YW88</accession>
<dbReference type="Proteomes" id="UP001596958">
    <property type="component" value="Unassembled WGS sequence"/>
</dbReference>
<organism evidence="1 2">
    <name type="scientific">Mucilaginibacter calamicampi</name>
    <dbReference type="NCBI Taxonomy" id="1302352"/>
    <lineage>
        <taxon>Bacteria</taxon>
        <taxon>Pseudomonadati</taxon>
        <taxon>Bacteroidota</taxon>
        <taxon>Sphingobacteriia</taxon>
        <taxon>Sphingobacteriales</taxon>
        <taxon>Sphingobacteriaceae</taxon>
        <taxon>Mucilaginibacter</taxon>
    </lineage>
</organism>
<proteinExistence type="predicted"/>
<keyword evidence="2" id="KW-1185">Reference proteome</keyword>
<name>A0ABW2YW88_9SPHI</name>
<evidence type="ECO:0000313" key="2">
    <source>
        <dbReference type="Proteomes" id="UP001596958"/>
    </source>
</evidence>
<sequence length="777" mass="89863">MLTLFTDKPLRFQFSFHKVIEKLETTAQNSADWRSAHAADLLARVNQHPELRDGITTREQITENEALVAELLADLFPEILTLNEIKAVSLPYQSLIFNKTQRFQNILNEAGPDFAINIRDFDEHQYYVLTCCIILSRFYNVHLDFTKPLFYDIPTADGLVKHYRILYNADFLEVTATEDSPVLTQADIDELIDNYDDLALWKKKFPLNAWAMKGFAIMSLVDVTMESALSNLKEDLLSRQAPGVVKESLQDAFRSMFRLPDLKIGFSRFDQDEGYFNNKAVGLKFESYILGTESDTVLSGEPYQCIMHDQTYFAGSDVEAMIKEYPESRLLKHLHQQGIQSFILAPVIKNETLLGVLELVSPRRHELNSVTANKLDIIMPFLVDSIDRKMQEMQNHVQALIQDHYTTLHPSVYWKFKREAMNFISEGNMGLDYAFKEITFKEVYPFYGQVDISESSLTRNKSVQTDLGNQLKALIAILDAANKPGNTLHIEEVLFDLRTFTDELLLNIRADTEQQIQHYIETKVYPLLRSLPPKKEIDNYFLNADLKTGEFHQERRNYEKTLSLINQKLTTVIDTRQAEIQQFFPHYFERFKTDGIEHNLYMGATIAPKMEFKSEHLKRIRLWQLRVTAEMEIEQFDLKSILPYPLGVTSLILIFSTPIAIRFRMDEKHFDVDGAYNIRYEVIKKRIDKAHIKGSDERITKPGKITIVYSKAEEAREYKKYIKILQAEGILDTTVEHLEVEDLQAVSGLKALRVGVLHDQNLPALRAASYDKLYEQL</sequence>
<dbReference type="RefSeq" id="WP_377096675.1">
    <property type="nucleotide sequence ID" value="NZ_JBHTHU010000001.1"/>
</dbReference>
<protein>
    <submittedName>
        <fullName evidence="1">GAF domain-containing protein</fullName>
    </submittedName>
</protein>
<evidence type="ECO:0000313" key="1">
    <source>
        <dbReference type="EMBL" id="MFD0748820.1"/>
    </source>
</evidence>
<gene>
    <name evidence="1" type="ORF">ACFQZS_01620</name>
</gene>